<evidence type="ECO:0000313" key="2">
    <source>
        <dbReference type="Proteomes" id="UP001153328"/>
    </source>
</evidence>
<reference evidence="1" key="1">
    <citation type="submission" date="2021-06" db="EMBL/GenBank/DDBJ databases">
        <authorList>
            <person name="Arsene-Ploetze F."/>
        </authorList>
    </citation>
    <scope>NUCLEOTIDE SEQUENCE</scope>
    <source>
        <strain evidence="1">SBRY1</strain>
    </source>
</reference>
<organism evidence="1 2">
    <name type="scientific">Actinacidiphila bryophytorum</name>
    <dbReference type="NCBI Taxonomy" id="1436133"/>
    <lineage>
        <taxon>Bacteria</taxon>
        <taxon>Bacillati</taxon>
        <taxon>Actinomycetota</taxon>
        <taxon>Actinomycetes</taxon>
        <taxon>Kitasatosporales</taxon>
        <taxon>Streptomycetaceae</taxon>
        <taxon>Actinacidiphila</taxon>
    </lineage>
</organism>
<proteinExistence type="predicted"/>
<accession>A0A9W4H4G8</accession>
<comment type="caution">
    <text evidence="1">The sequence shown here is derived from an EMBL/GenBank/DDBJ whole genome shotgun (WGS) entry which is preliminary data.</text>
</comment>
<dbReference type="Proteomes" id="UP001153328">
    <property type="component" value="Unassembled WGS sequence"/>
</dbReference>
<name>A0A9W4H4G8_9ACTN</name>
<keyword evidence="2" id="KW-1185">Reference proteome</keyword>
<sequence length="70" mass="7832">MTTSTANGRCCGPAWSFAAVSPDFLRYTGYYGDEEEEPLRQVYFDGGDSDTATFIHRDRTFHMLLTNGSP</sequence>
<dbReference type="RefSeq" id="WP_205043804.1">
    <property type="nucleotide sequence ID" value="NZ_JADKYA010000501.1"/>
</dbReference>
<dbReference type="AlphaFoldDB" id="A0A9W4H4G8"/>
<dbReference type="EMBL" id="CAJVAX010000019">
    <property type="protein sequence ID" value="CAG7650083.1"/>
    <property type="molecule type" value="Genomic_DNA"/>
</dbReference>
<gene>
    <name evidence="1" type="ORF">SBRY_50268</name>
</gene>
<protein>
    <submittedName>
        <fullName evidence="1">Uncharacterized protein</fullName>
    </submittedName>
</protein>
<evidence type="ECO:0000313" key="1">
    <source>
        <dbReference type="EMBL" id="CAG7650083.1"/>
    </source>
</evidence>